<evidence type="ECO:0000313" key="2">
    <source>
        <dbReference type="EMBL" id="SEL57416.1"/>
    </source>
</evidence>
<keyword evidence="3" id="KW-1185">Reference proteome</keyword>
<gene>
    <name evidence="2" type="ORF">SAMN05216214_11477</name>
</gene>
<proteinExistence type="predicted"/>
<name>A0A1H7RAW2_9GAMM</name>
<evidence type="ECO:0000259" key="1">
    <source>
        <dbReference type="Pfam" id="PF25559"/>
    </source>
</evidence>
<dbReference type="Proteomes" id="UP000185766">
    <property type="component" value="Unassembled WGS sequence"/>
</dbReference>
<organism evidence="2 3">
    <name type="scientific">Atopomonas hussainii</name>
    <dbReference type="NCBI Taxonomy" id="1429083"/>
    <lineage>
        <taxon>Bacteria</taxon>
        <taxon>Pseudomonadati</taxon>
        <taxon>Pseudomonadota</taxon>
        <taxon>Gammaproteobacteria</taxon>
        <taxon>Pseudomonadales</taxon>
        <taxon>Pseudomonadaceae</taxon>
        <taxon>Atopomonas</taxon>
    </lineage>
</organism>
<dbReference type="InterPro" id="IPR057691">
    <property type="entry name" value="DUF7931"/>
</dbReference>
<sequence length="210" mass="24179">MSQDRPSDAPDTREELPAIEFASPGRFSIHNPEEISKDVAHVEPAPFVLGEHLSLERFSEANAARAHALALVQQARLELCLYSPDGEPWLYNHSALRDACQRFLLQSPKARLRILLGDSQRMIRHGHVLLQLCRKFTSQTDIRLRHPEYPDSGDAYLLVDQRAYLRRPEVDSYAGYAWYHEPAKGRQRANLFEQHWNTSQFDPNLRSLPL</sequence>
<accession>A0A1H7RAW2</accession>
<dbReference type="STRING" id="1429083.GCA_001885685_03210"/>
<feature type="domain" description="DUF7931" evidence="1">
    <location>
        <begin position="61"/>
        <end position="208"/>
    </location>
</feature>
<evidence type="ECO:0000313" key="3">
    <source>
        <dbReference type="Proteomes" id="UP000185766"/>
    </source>
</evidence>
<protein>
    <recommendedName>
        <fullName evidence="1">DUF7931 domain-containing protein</fullName>
    </recommendedName>
</protein>
<dbReference type="Pfam" id="PF25559">
    <property type="entry name" value="DUF7931"/>
    <property type="match status" value="1"/>
</dbReference>
<dbReference type="EMBL" id="FOAS01000014">
    <property type="protein sequence ID" value="SEL57416.1"/>
    <property type="molecule type" value="Genomic_DNA"/>
</dbReference>
<reference evidence="2 3" key="1">
    <citation type="submission" date="2016-10" db="EMBL/GenBank/DDBJ databases">
        <authorList>
            <person name="de Groot N.N."/>
        </authorList>
    </citation>
    <scope>NUCLEOTIDE SEQUENCE [LARGE SCALE GENOMIC DNA]</scope>
    <source>
        <strain evidence="2 3">JCM 19513</strain>
    </source>
</reference>
<dbReference type="AlphaFoldDB" id="A0A1H7RAW2"/>
<dbReference type="RefSeq" id="WP_074869729.1">
    <property type="nucleotide sequence ID" value="NZ_FOAS01000014.1"/>
</dbReference>